<dbReference type="AlphaFoldDB" id="A0A1G2T3T4"/>
<reference evidence="1 2" key="1">
    <citation type="journal article" date="2016" name="Nat. Commun.">
        <title>Thousands of microbial genomes shed light on interconnected biogeochemical processes in an aquifer system.</title>
        <authorList>
            <person name="Anantharaman K."/>
            <person name="Brown C.T."/>
            <person name="Hug L.A."/>
            <person name="Sharon I."/>
            <person name="Castelle C.J."/>
            <person name="Probst A.J."/>
            <person name="Thomas B.C."/>
            <person name="Singh A."/>
            <person name="Wilkins M.J."/>
            <person name="Karaoz U."/>
            <person name="Brodie E.L."/>
            <person name="Williams K.H."/>
            <person name="Hubbard S.S."/>
            <person name="Banfield J.F."/>
        </authorList>
    </citation>
    <scope>NUCLEOTIDE SEQUENCE [LARGE SCALE GENOMIC DNA]</scope>
</reference>
<comment type="caution">
    <text evidence="1">The sequence shown here is derived from an EMBL/GenBank/DDBJ whole genome shotgun (WGS) entry which is preliminary data.</text>
</comment>
<dbReference type="Proteomes" id="UP000178612">
    <property type="component" value="Unassembled WGS sequence"/>
</dbReference>
<accession>A0A1G2T3T4</accession>
<proteinExistence type="predicted"/>
<organism evidence="1 2">
    <name type="scientific">Candidatus Zambryskibacteria bacterium RIFCSPHIGHO2_01_FULL_49_18</name>
    <dbReference type="NCBI Taxonomy" id="1802740"/>
    <lineage>
        <taxon>Bacteria</taxon>
        <taxon>Candidatus Zambryskiibacteriota</taxon>
    </lineage>
</organism>
<protein>
    <submittedName>
        <fullName evidence="1">Uncharacterized protein</fullName>
    </submittedName>
</protein>
<evidence type="ECO:0000313" key="1">
    <source>
        <dbReference type="EMBL" id="OHA91251.1"/>
    </source>
</evidence>
<name>A0A1G2T3T4_9BACT</name>
<evidence type="ECO:0000313" key="2">
    <source>
        <dbReference type="Proteomes" id="UP000178612"/>
    </source>
</evidence>
<dbReference type="EMBL" id="MHVJ01000013">
    <property type="protein sequence ID" value="OHA91251.1"/>
    <property type="molecule type" value="Genomic_DNA"/>
</dbReference>
<gene>
    <name evidence="1" type="ORF">A2758_02175</name>
</gene>
<sequence length="75" mass="7840">MISSTADVPEDWNSPPPTFSHVTVWVTSVPYTVAVKTIVVGQLLRVTVKAGVETETPVTFGGLAVGAVGDKIVTD</sequence>